<evidence type="ECO:0000256" key="6">
    <source>
        <dbReference type="SAM" id="MobiDB-lite"/>
    </source>
</evidence>
<evidence type="ECO:0000256" key="4">
    <source>
        <dbReference type="PIRSR" id="PIRSR637359-2"/>
    </source>
</evidence>
<keyword evidence="9" id="KW-1185">Reference proteome</keyword>
<feature type="region of interest" description="Disordered" evidence="6">
    <location>
        <begin position="171"/>
        <end position="190"/>
    </location>
</feature>
<keyword evidence="1" id="KW-0808">Transferase</keyword>
<reference evidence="8" key="1">
    <citation type="journal article" date="2021" name="Mol. Ecol. Resour.">
        <title>Apolygus lucorum genome provides insights into omnivorousness and mesophyll feeding.</title>
        <authorList>
            <person name="Liu Y."/>
            <person name="Liu H."/>
            <person name="Wang H."/>
            <person name="Huang T."/>
            <person name="Liu B."/>
            <person name="Yang B."/>
            <person name="Yin L."/>
            <person name="Li B."/>
            <person name="Zhang Y."/>
            <person name="Zhang S."/>
            <person name="Jiang F."/>
            <person name="Zhang X."/>
            <person name="Ren Y."/>
            <person name="Wang B."/>
            <person name="Wang S."/>
            <person name="Lu Y."/>
            <person name="Wu K."/>
            <person name="Fan W."/>
            <person name="Wang G."/>
        </authorList>
    </citation>
    <scope>NUCLEOTIDE SEQUENCE</scope>
    <source>
        <strain evidence="8">12Hb</strain>
    </source>
</reference>
<name>A0A8S9XF81_APOLU</name>
<evidence type="ECO:0000313" key="9">
    <source>
        <dbReference type="Proteomes" id="UP000466442"/>
    </source>
</evidence>
<organism evidence="8 9">
    <name type="scientific">Apolygus lucorum</name>
    <name type="common">Small green plant bug</name>
    <name type="synonym">Lygocoris lucorum</name>
    <dbReference type="NCBI Taxonomy" id="248454"/>
    <lineage>
        <taxon>Eukaryota</taxon>
        <taxon>Metazoa</taxon>
        <taxon>Ecdysozoa</taxon>
        <taxon>Arthropoda</taxon>
        <taxon>Hexapoda</taxon>
        <taxon>Insecta</taxon>
        <taxon>Pterygota</taxon>
        <taxon>Neoptera</taxon>
        <taxon>Paraneoptera</taxon>
        <taxon>Hemiptera</taxon>
        <taxon>Heteroptera</taxon>
        <taxon>Panheteroptera</taxon>
        <taxon>Cimicomorpha</taxon>
        <taxon>Miridae</taxon>
        <taxon>Mirini</taxon>
        <taxon>Apolygus</taxon>
    </lineage>
</organism>
<feature type="compositionally biased region" description="Low complexity" evidence="6">
    <location>
        <begin position="140"/>
        <end position="152"/>
    </location>
</feature>
<dbReference type="InterPro" id="IPR027417">
    <property type="entry name" value="P-loop_NTPase"/>
</dbReference>
<keyword evidence="5" id="KW-1015">Disulfide bond</keyword>
<feature type="binding site" evidence="4">
    <location>
        <begin position="284"/>
        <end position="288"/>
    </location>
    <ligand>
        <name>3'-phosphoadenylyl sulfate</name>
        <dbReference type="ChEBI" id="CHEBI:58339"/>
    </ligand>
</feature>
<dbReference type="EMBL" id="WIXP02000008">
    <property type="protein sequence ID" value="KAF6206961.1"/>
    <property type="molecule type" value="Genomic_DNA"/>
</dbReference>
<evidence type="ECO:0000256" key="5">
    <source>
        <dbReference type="PIRSR" id="PIRSR637359-3"/>
    </source>
</evidence>
<dbReference type="InterPro" id="IPR000863">
    <property type="entry name" value="Sulfotransferase_dom"/>
</dbReference>
<comment type="caution">
    <text evidence="8">The sequence shown here is derived from an EMBL/GenBank/DDBJ whole genome shotgun (WGS) entry which is preliminary data.</text>
</comment>
<protein>
    <recommendedName>
        <fullName evidence="7">Sulfotransferase domain-containing protein</fullName>
    </recommendedName>
</protein>
<feature type="binding site" evidence="4">
    <location>
        <begin position="39"/>
        <end position="43"/>
    </location>
    <ligand>
        <name>3'-phosphoadenylyl sulfate</name>
        <dbReference type="ChEBI" id="CHEBI:58339"/>
    </ligand>
</feature>
<feature type="disulfide bond" evidence="5">
    <location>
        <begin position="270"/>
        <end position="279"/>
    </location>
</feature>
<feature type="active site" description="For sulfotransferase activity" evidence="3">
    <location>
        <position position="39"/>
    </location>
</feature>
<feature type="binding site" evidence="4">
    <location>
        <position position="130"/>
    </location>
    <ligand>
        <name>3'-phosphoadenylyl sulfate</name>
        <dbReference type="ChEBI" id="CHEBI:58339"/>
    </ligand>
</feature>
<dbReference type="AlphaFoldDB" id="A0A8S9XF81"/>
<accession>A0A8S9XF81</accession>
<dbReference type="Pfam" id="PF00685">
    <property type="entry name" value="Sulfotransfer_1"/>
    <property type="match status" value="1"/>
</dbReference>
<evidence type="ECO:0000259" key="7">
    <source>
        <dbReference type="Pfam" id="PF00685"/>
    </source>
</evidence>
<dbReference type="Gene3D" id="3.40.50.300">
    <property type="entry name" value="P-loop containing nucleotide triphosphate hydrolases"/>
    <property type="match status" value="1"/>
</dbReference>
<feature type="binding site" evidence="4">
    <location>
        <position position="269"/>
    </location>
    <ligand>
        <name>3'-phosphoadenylyl sulfate</name>
        <dbReference type="ChEBI" id="CHEBI:58339"/>
    </ligand>
</feature>
<evidence type="ECO:0000256" key="1">
    <source>
        <dbReference type="ARBA" id="ARBA00022679"/>
    </source>
</evidence>
<dbReference type="PANTHER" id="PTHR10605:SF65">
    <property type="entry name" value="GH20068P"/>
    <property type="match status" value="1"/>
</dbReference>
<feature type="binding site" evidence="4">
    <location>
        <position position="122"/>
    </location>
    <ligand>
        <name>3'-phosphoadenylyl sulfate</name>
        <dbReference type="ChEBI" id="CHEBI:58339"/>
    </ligand>
</feature>
<evidence type="ECO:0000256" key="3">
    <source>
        <dbReference type="PIRSR" id="PIRSR637359-1"/>
    </source>
</evidence>
<dbReference type="FunFam" id="3.40.50.300:FF:002997">
    <property type="entry name" value="Sulfotransferase"/>
    <property type="match status" value="1"/>
</dbReference>
<dbReference type="Proteomes" id="UP000466442">
    <property type="component" value="Unassembled WGS sequence"/>
</dbReference>
<dbReference type="PANTHER" id="PTHR10605">
    <property type="entry name" value="HEPARAN SULFATE SULFOTRANSFERASE"/>
    <property type="match status" value="1"/>
</dbReference>
<evidence type="ECO:0000313" key="8">
    <source>
        <dbReference type="EMBL" id="KAF6206961.1"/>
    </source>
</evidence>
<dbReference type="GO" id="GO:0008467">
    <property type="term" value="F:[heparan sulfate]-glucosamine 3-sulfotransferase activity"/>
    <property type="evidence" value="ECO:0007669"/>
    <property type="project" value="TreeGrafter"/>
</dbReference>
<proteinExistence type="predicted"/>
<feature type="compositionally biased region" description="Gly residues" evidence="6">
    <location>
        <begin position="153"/>
        <end position="166"/>
    </location>
</feature>
<gene>
    <name evidence="8" type="ORF">GE061_018198</name>
</gene>
<dbReference type="InterPro" id="IPR037359">
    <property type="entry name" value="NST/OST"/>
</dbReference>
<evidence type="ECO:0000256" key="2">
    <source>
        <dbReference type="ARBA" id="ARBA00023180"/>
    </source>
</evidence>
<dbReference type="SUPFAM" id="SSF52540">
    <property type="entry name" value="P-loop containing nucleoside triphosphate hydrolases"/>
    <property type="match status" value="1"/>
</dbReference>
<sequence length="323" mass="36583">MLCSVSASGGSLSKIFSLFVMSWNDYRRLPQAIIIGVRKCGTRALLEMLYLHPGIQKAAGEVHFFDRDDNYDKGLDWYRKKMPHSFKGQITIEKSPSYFVTPEVPERIRAMNASVKLLLIVREPVTRAISDYTQLRSHASSSSSPLPSSTTGGWTGSSGGWTGSSGGWTGSSSGWTGSSGGPPPRSFEQLAIRPDGSVNSAYRPLALSIYHTFMHRWLEVFPRQQLLVVNGDRLIEDPVSELERVESFLGLEHRIGRHNFYFNRTKGFYCLRNDTQDKCLRDSKGRKHPRVDPKVLGKLRRFYVEHNQKFYELVGEDMGWPEK</sequence>
<dbReference type="OrthoDB" id="411451at2759"/>
<feature type="region of interest" description="Disordered" evidence="6">
    <location>
        <begin position="138"/>
        <end position="166"/>
    </location>
</feature>
<feature type="domain" description="Sulfotransferase" evidence="7">
    <location>
        <begin position="30"/>
        <end position="307"/>
    </location>
</feature>
<keyword evidence="2" id="KW-0325">Glycoprotein</keyword>